<feature type="compositionally biased region" description="Basic and acidic residues" evidence="1">
    <location>
        <begin position="37"/>
        <end position="48"/>
    </location>
</feature>
<dbReference type="GeneID" id="40320912"/>
<keyword evidence="3" id="KW-1185">Reference proteome</keyword>
<feature type="compositionally biased region" description="Pro residues" evidence="1">
    <location>
        <begin position="269"/>
        <end position="279"/>
    </location>
</feature>
<sequence length="871" mass="92036">MPELPVAAAPSSDASRQEATSFRVKLGDAAHAAPGTARDKASTADRGRHAPPPSSGLGAAGVAPTEMEFAARVTLVNALSEAYTSTGYPTVANSNTPHASVYGAFVELRNPSLRSLTLPPDETLVVDPPTQRSRDSGAGTCRPLLRVVWKRGSHLFDARAATAAAAAGATPKLSSLCSPKTPACFVPPRAAPAASLRHLQQFPDGIHDVQTSPRMSGLLLGLPQTVATPSCAPRATSPVDGVVSSTNGTRPGEEGDRAEKNTPAAPRSRPQPPFSPPEEPPLESAPVQLTLVTASSFNHLTTYAVKHQGGSVLAAVPLQTLVASLTPRRITAHCPFLLGTTVGETYTPPGLPIDAAQHTLRGGEPKEPSNSFMFRKPANLTAQGSPEGIELLLERNRAAWARGDDGDAMAVATECIAVEPFILIGNQGGDLLIFSMFERKVVQRLNFAGGVSGGSSGDAASVTPKQVVNVPVSCITELECGLEKLLTLMFERAGMRRTRDGNGFTSPFGNTEGFPPSVFAVGFANGQVLLVCVTLEGAWLSRLLSSFGHRPVQAIAMQLPHFLKRLWSEDAAAMPVAWAPPPPPERRREKGSFPASVTCVTAETLLAGEDGGIAAISCNGGTLRLVKALDIEAELCQITAFENNSAGGFLAVQWIPSHADAALCPDLLVATNEDDSITVYQLSHLGGRNKNGSGRPNRASKALLMEDLEVMSPVLQTLSFVAYSQAVKDGVVRVARRCFHRSWVGDLCALPLPSRGHLLVATSYDGRSSFWPLCCEDAASSADAPDATPLHTVEPHIQECFHGCFHQDANGACVIPQRLDDCISAEPSAAVTLHTDHTVRCIACGAGRNQFLVSLCLRGRVKFWEVRAVSK</sequence>
<dbReference type="Proteomes" id="UP000284403">
    <property type="component" value="Unassembled WGS sequence"/>
</dbReference>
<protein>
    <submittedName>
        <fullName evidence="2">Uncharacterized protein</fullName>
    </submittedName>
</protein>
<dbReference type="EMBL" id="MKKU01000553">
    <property type="protein sequence ID" value="RNF07850.1"/>
    <property type="molecule type" value="Genomic_DNA"/>
</dbReference>
<evidence type="ECO:0000313" key="3">
    <source>
        <dbReference type="Proteomes" id="UP000284403"/>
    </source>
</evidence>
<dbReference type="InterPro" id="IPR036322">
    <property type="entry name" value="WD40_repeat_dom_sf"/>
</dbReference>
<evidence type="ECO:0000313" key="2">
    <source>
        <dbReference type="EMBL" id="RNF07850.1"/>
    </source>
</evidence>
<name>A0A422NQR2_9TRYP</name>
<comment type="caution">
    <text evidence="2">The sequence shown here is derived from an EMBL/GenBank/DDBJ whole genome shotgun (WGS) entry which is preliminary data.</text>
</comment>
<dbReference type="AlphaFoldDB" id="A0A422NQR2"/>
<dbReference type="Gene3D" id="2.130.10.10">
    <property type="entry name" value="YVTN repeat-like/Quinoprotein amine dehydrogenase"/>
    <property type="match status" value="1"/>
</dbReference>
<evidence type="ECO:0000256" key="1">
    <source>
        <dbReference type="SAM" id="MobiDB-lite"/>
    </source>
</evidence>
<proteinExistence type="predicted"/>
<dbReference type="OrthoDB" id="278519at2759"/>
<gene>
    <name evidence="2" type="ORF">Tco025E_07301</name>
</gene>
<feature type="region of interest" description="Disordered" evidence="1">
    <location>
        <begin position="119"/>
        <end position="138"/>
    </location>
</feature>
<feature type="region of interest" description="Disordered" evidence="1">
    <location>
        <begin position="1"/>
        <end position="60"/>
    </location>
</feature>
<accession>A0A422NQR2</accession>
<organism evidence="2 3">
    <name type="scientific">Trypanosoma conorhini</name>
    <dbReference type="NCBI Taxonomy" id="83891"/>
    <lineage>
        <taxon>Eukaryota</taxon>
        <taxon>Discoba</taxon>
        <taxon>Euglenozoa</taxon>
        <taxon>Kinetoplastea</taxon>
        <taxon>Metakinetoplastina</taxon>
        <taxon>Trypanosomatida</taxon>
        <taxon>Trypanosomatidae</taxon>
        <taxon>Trypanosoma</taxon>
    </lineage>
</organism>
<dbReference type="RefSeq" id="XP_029225736.1">
    <property type="nucleotide sequence ID" value="XM_029374167.1"/>
</dbReference>
<reference evidence="2 3" key="1">
    <citation type="journal article" date="2018" name="BMC Genomics">
        <title>Genomic comparison of Trypanosoma conorhini and Trypanosoma rangeli to Trypanosoma cruzi strains of high and low virulence.</title>
        <authorList>
            <person name="Bradwell K.R."/>
            <person name="Koparde V.N."/>
            <person name="Matveyev A.V."/>
            <person name="Serrano M.G."/>
            <person name="Alves J.M."/>
            <person name="Parikh H."/>
            <person name="Huang B."/>
            <person name="Lee V."/>
            <person name="Espinosa-Alvarez O."/>
            <person name="Ortiz P.A."/>
            <person name="Costa-Martins A.G."/>
            <person name="Teixeira M.M."/>
            <person name="Buck G.A."/>
        </authorList>
    </citation>
    <scope>NUCLEOTIDE SEQUENCE [LARGE SCALE GENOMIC DNA]</scope>
    <source>
        <strain evidence="2 3">025E</strain>
    </source>
</reference>
<dbReference type="InterPro" id="IPR015943">
    <property type="entry name" value="WD40/YVTN_repeat-like_dom_sf"/>
</dbReference>
<feature type="compositionally biased region" description="Basic and acidic residues" evidence="1">
    <location>
        <begin position="251"/>
        <end position="260"/>
    </location>
</feature>
<feature type="region of interest" description="Disordered" evidence="1">
    <location>
        <begin position="229"/>
        <end position="283"/>
    </location>
</feature>
<dbReference type="SUPFAM" id="SSF50978">
    <property type="entry name" value="WD40 repeat-like"/>
    <property type="match status" value="1"/>
</dbReference>